<keyword evidence="2" id="KW-1185">Reference proteome</keyword>
<gene>
    <name evidence="1" type="ORF">FTW19_09795</name>
</gene>
<proteinExistence type="predicted"/>
<dbReference type="AlphaFoldDB" id="A0A5B9E7M4"/>
<dbReference type="KEGG" id="talb:FTW19_09795"/>
<name>A0A5B9E7M4_9BACT</name>
<dbReference type="EMBL" id="CP042806">
    <property type="protein sequence ID" value="QEE28263.1"/>
    <property type="molecule type" value="Genomic_DNA"/>
</dbReference>
<evidence type="ECO:0000313" key="2">
    <source>
        <dbReference type="Proteomes" id="UP000321820"/>
    </source>
</evidence>
<sequence>MSLIGQQIDLQRPFALWRAWRRMSIWIGTLGWLFLTPLRAVTVDAPGYDEYQLKAAFLFHFAQLTTWPASAFPSGDEPFVICTVNGDPFDGSLEKTIGAKKVQGHSIKVAHVRRVADAHSCHIAFIPGLQRGEISAVVNDLGNLPILTVGDDESFTQYGGMVAFRRENDRLRFDVNLAAITKSNLTVSSMLLSLARAVSTR</sequence>
<evidence type="ECO:0000313" key="1">
    <source>
        <dbReference type="EMBL" id="QEE28263.1"/>
    </source>
</evidence>
<reference evidence="1 2" key="1">
    <citation type="submission" date="2019-08" db="EMBL/GenBank/DDBJ databases">
        <title>Complete genome sequence of Terriglobus albidus strain ORNL.</title>
        <authorList>
            <person name="Podar M."/>
        </authorList>
    </citation>
    <scope>NUCLEOTIDE SEQUENCE [LARGE SCALE GENOMIC DNA]</scope>
    <source>
        <strain evidence="1 2">ORNL</strain>
    </source>
</reference>
<dbReference type="OrthoDB" id="129430at2"/>
<accession>A0A5B9E7M4</accession>
<dbReference type="Pfam" id="PF13689">
    <property type="entry name" value="DUF4154"/>
    <property type="match status" value="1"/>
</dbReference>
<dbReference type="InterPro" id="IPR025293">
    <property type="entry name" value="YfiR/HmsC-like"/>
</dbReference>
<dbReference type="Proteomes" id="UP000321820">
    <property type="component" value="Chromosome"/>
</dbReference>
<protein>
    <submittedName>
        <fullName evidence="1">YfiR family protein</fullName>
    </submittedName>
</protein>
<organism evidence="1 2">
    <name type="scientific">Terriglobus albidus</name>
    <dbReference type="NCBI Taxonomy" id="1592106"/>
    <lineage>
        <taxon>Bacteria</taxon>
        <taxon>Pseudomonadati</taxon>
        <taxon>Acidobacteriota</taxon>
        <taxon>Terriglobia</taxon>
        <taxon>Terriglobales</taxon>
        <taxon>Acidobacteriaceae</taxon>
        <taxon>Terriglobus</taxon>
    </lineage>
</organism>